<accession>A0A9P6D851</accession>
<proteinExistence type="predicted"/>
<sequence>PRPKLTALSRLKSFGGSFVNLRKSPPPIVFPPPSWELSDELLGRSPPALSESNFESPTIPEAMPFARRLRALIESLPVHIPGVSSSSTAEAQGDQDDGKQGPPIPPGMDEGLVRMLSSEDVMNGNSASSGNGTEPKRPGIWNILASLRKNEAKADSPRPSAVEEEEDGLMMYAPLEPKNDSQLELAESETILEYVDEPTPSGSTAPEKLTANSSKKTSIEKHIWVPSTTELSILTTWWGYRLYLPPPVMAKLDGTSMKATARAAMLTAALKWALEKIPIMLVPPQFRPAVKMLKQLGPLAGYVGVFIAWSWDRVRACDKGNGVVLTATWLLPVALLPMAWDAGDIYGPRPPTASEEVS</sequence>
<dbReference type="Proteomes" id="UP000807469">
    <property type="component" value="Unassembled WGS sequence"/>
</dbReference>
<feature type="non-terminal residue" evidence="2">
    <location>
        <position position="358"/>
    </location>
</feature>
<organism evidence="2 3">
    <name type="scientific">Pholiota conissans</name>
    <dbReference type="NCBI Taxonomy" id="109636"/>
    <lineage>
        <taxon>Eukaryota</taxon>
        <taxon>Fungi</taxon>
        <taxon>Dikarya</taxon>
        <taxon>Basidiomycota</taxon>
        <taxon>Agaricomycotina</taxon>
        <taxon>Agaricomycetes</taxon>
        <taxon>Agaricomycetidae</taxon>
        <taxon>Agaricales</taxon>
        <taxon>Agaricineae</taxon>
        <taxon>Strophariaceae</taxon>
        <taxon>Pholiota</taxon>
    </lineage>
</organism>
<feature type="region of interest" description="Disordered" evidence="1">
    <location>
        <begin position="148"/>
        <end position="167"/>
    </location>
</feature>
<dbReference type="AlphaFoldDB" id="A0A9P6D851"/>
<gene>
    <name evidence="2" type="ORF">BDN70DRAFT_774316</name>
</gene>
<keyword evidence="3" id="KW-1185">Reference proteome</keyword>
<dbReference type="EMBL" id="MU155130">
    <property type="protein sequence ID" value="KAF9486430.1"/>
    <property type="molecule type" value="Genomic_DNA"/>
</dbReference>
<evidence type="ECO:0000256" key="1">
    <source>
        <dbReference type="SAM" id="MobiDB-lite"/>
    </source>
</evidence>
<evidence type="ECO:0000313" key="2">
    <source>
        <dbReference type="EMBL" id="KAF9486430.1"/>
    </source>
</evidence>
<dbReference type="OrthoDB" id="3247214at2759"/>
<protein>
    <submittedName>
        <fullName evidence="2">Uncharacterized protein</fullName>
    </submittedName>
</protein>
<reference evidence="2" key="1">
    <citation type="submission" date="2020-11" db="EMBL/GenBank/DDBJ databases">
        <authorList>
            <consortium name="DOE Joint Genome Institute"/>
            <person name="Ahrendt S."/>
            <person name="Riley R."/>
            <person name="Andreopoulos W."/>
            <person name="Labutti K."/>
            <person name="Pangilinan J."/>
            <person name="Ruiz-Duenas F.J."/>
            <person name="Barrasa J.M."/>
            <person name="Sanchez-Garcia M."/>
            <person name="Camarero S."/>
            <person name="Miyauchi S."/>
            <person name="Serrano A."/>
            <person name="Linde D."/>
            <person name="Babiker R."/>
            <person name="Drula E."/>
            <person name="Ayuso-Fernandez I."/>
            <person name="Pacheco R."/>
            <person name="Padilla G."/>
            <person name="Ferreira P."/>
            <person name="Barriuso J."/>
            <person name="Kellner H."/>
            <person name="Castanera R."/>
            <person name="Alfaro M."/>
            <person name="Ramirez L."/>
            <person name="Pisabarro A.G."/>
            <person name="Kuo A."/>
            <person name="Tritt A."/>
            <person name="Lipzen A."/>
            <person name="He G."/>
            <person name="Yan M."/>
            <person name="Ng V."/>
            <person name="Cullen D."/>
            <person name="Martin F."/>
            <person name="Rosso M.-N."/>
            <person name="Henrissat B."/>
            <person name="Hibbett D."/>
            <person name="Martinez A.T."/>
            <person name="Grigoriev I.V."/>
        </authorList>
    </citation>
    <scope>NUCLEOTIDE SEQUENCE</scope>
    <source>
        <strain evidence="2">CIRM-BRFM 674</strain>
    </source>
</reference>
<feature type="region of interest" description="Disordered" evidence="1">
    <location>
        <begin position="83"/>
        <end position="111"/>
    </location>
</feature>
<evidence type="ECO:0000313" key="3">
    <source>
        <dbReference type="Proteomes" id="UP000807469"/>
    </source>
</evidence>
<comment type="caution">
    <text evidence="2">The sequence shown here is derived from an EMBL/GenBank/DDBJ whole genome shotgun (WGS) entry which is preliminary data.</text>
</comment>
<name>A0A9P6D851_9AGAR</name>
<feature type="non-terminal residue" evidence="2">
    <location>
        <position position="1"/>
    </location>
</feature>